<proteinExistence type="predicted"/>
<dbReference type="RefSeq" id="WP_209703053.1">
    <property type="nucleotide sequence ID" value="NZ_JAGGLM010000022.1"/>
</dbReference>
<protein>
    <submittedName>
        <fullName evidence="1">Uncharacterized protein</fullName>
    </submittedName>
</protein>
<sequence length="73" mass="8255">MKKTIFKARIVLGMLASSFISVVIANKLSGRGSIYLKKDLNFKNQYINNIITREVTIIDILSKKILLCLVQNV</sequence>
<accession>A0ABS4KUT0</accession>
<comment type="caution">
    <text evidence="1">The sequence shown here is derived from an EMBL/GenBank/DDBJ whole genome shotgun (WGS) entry which is preliminary data.</text>
</comment>
<evidence type="ECO:0000313" key="2">
    <source>
        <dbReference type="Proteomes" id="UP001519307"/>
    </source>
</evidence>
<keyword evidence="2" id="KW-1185">Reference proteome</keyword>
<evidence type="ECO:0000313" key="1">
    <source>
        <dbReference type="EMBL" id="MBP2033799.1"/>
    </source>
</evidence>
<organism evidence="1 2">
    <name type="scientific">Clostridium algifaecis</name>
    <dbReference type="NCBI Taxonomy" id="1472040"/>
    <lineage>
        <taxon>Bacteria</taxon>
        <taxon>Bacillati</taxon>
        <taxon>Bacillota</taxon>
        <taxon>Clostridia</taxon>
        <taxon>Eubacteriales</taxon>
        <taxon>Clostridiaceae</taxon>
        <taxon>Clostridium</taxon>
    </lineage>
</organism>
<dbReference type="Proteomes" id="UP001519307">
    <property type="component" value="Unassembled WGS sequence"/>
</dbReference>
<reference evidence="1 2" key="1">
    <citation type="submission" date="2021-03" db="EMBL/GenBank/DDBJ databases">
        <title>Genomic Encyclopedia of Type Strains, Phase IV (KMG-IV): sequencing the most valuable type-strain genomes for metagenomic binning, comparative biology and taxonomic classification.</title>
        <authorList>
            <person name="Goeker M."/>
        </authorList>
    </citation>
    <scope>NUCLEOTIDE SEQUENCE [LARGE SCALE GENOMIC DNA]</scope>
    <source>
        <strain evidence="1 2">DSM 28783</strain>
    </source>
</reference>
<dbReference type="Gene3D" id="3.10.129.10">
    <property type="entry name" value="Hotdog Thioesterase"/>
    <property type="match status" value="1"/>
</dbReference>
<name>A0ABS4KUT0_9CLOT</name>
<dbReference type="EMBL" id="JAGGLM010000022">
    <property type="protein sequence ID" value="MBP2033799.1"/>
    <property type="molecule type" value="Genomic_DNA"/>
</dbReference>
<gene>
    <name evidence="1" type="ORF">J2Z42_002506</name>
</gene>